<accession>S8BAB0</accession>
<evidence type="ECO:0000313" key="3">
    <source>
        <dbReference type="Proteomes" id="UP000015100"/>
    </source>
</evidence>
<comment type="caution">
    <text evidence="2">The sequence shown here is derived from an EMBL/GenBank/DDBJ whole genome shotgun (WGS) entry which is preliminary data.</text>
</comment>
<feature type="signal peptide" evidence="1">
    <location>
        <begin position="1"/>
        <end position="19"/>
    </location>
</feature>
<evidence type="ECO:0000256" key="1">
    <source>
        <dbReference type="SAM" id="SignalP"/>
    </source>
</evidence>
<sequence length="231" mass="22978">MLSGFIYTLIAANALSVAAAPLGTSDITGAVKGLPIVGDVVGDVVTTATGVVPATLKALIPADVDISVLSVVTKEVGSGVATVKGVAGKVFDLSVFSAICCTNPTEVLSGGECAPAKCVMGIVSSASKKVTTVLAESDPTTGIFDLKSIRVPVSTDAVTGTVTTLFTGLKVDQVVIGLKDTVKKTTDGVPTGTLIAFVKAAPNTLLTVGLVQTAVSEIEGLAATVVGLVPH</sequence>
<proteinExistence type="predicted"/>
<dbReference type="OrthoDB" id="10568193at2759"/>
<dbReference type="EMBL" id="AQGS01000985">
    <property type="protein sequence ID" value="EPS36053.1"/>
    <property type="molecule type" value="Genomic_DNA"/>
</dbReference>
<name>S8BAB0_DACHA</name>
<dbReference type="AlphaFoldDB" id="S8BAB0"/>
<dbReference type="Proteomes" id="UP000015100">
    <property type="component" value="Unassembled WGS sequence"/>
</dbReference>
<reference evidence="2 3" key="1">
    <citation type="journal article" date="2013" name="PLoS Genet.">
        <title>Genomic mechanisms accounting for the adaptation to parasitism in nematode-trapping fungi.</title>
        <authorList>
            <person name="Meerupati T."/>
            <person name="Andersson K.M."/>
            <person name="Friman E."/>
            <person name="Kumar D."/>
            <person name="Tunlid A."/>
            <person name="Ahren D."/>
        </authorList>
    </citation>
    <scope>NUCLEOTIDE SEQUENCE [LARGE SCALE GENOMIC DNA]</scope>
    <source>
        <strain evidence="2 3">CBS 200.50</strain>
    </source>
</reference>
<protein>
    <submittedName>
        <fullName evidence="2">Uncharacterized protein</fullName>
    </submittedName>
</protein>
<gene>
    <name evidence="2" type="ORF">H072_10468</name>
</gene>
<keyword evidence="3" id="KW-1185">Reference proteome</keyword>
<organism evidence="2 3">
    <name type="scientific">Dactylellina haptotyla (strain CBS 200.50)</name>
    <name type="common">Nematode-trapping fungus</name>
    <name type="synonym">Monacrosporium haptotylum</name>
    <dbReference type="NCBI Taxonomy" id="1284197"/>
    <lineage>
        <taxon>Eukaryota</taxon>
        <taxon>Fungi</taxon>
        <taxon>Dikarya</taxon>
        <taxon>Ascomycota</taxon>
        <taxon>Pezizomycotina</taxon>
        <taxon>Orbiliomycetes</taxon>
        <taxon>Orbiliales</taxon>
        <taxon>Orbiliaceae</taxon>
        <taxon>Dactylellina</taxon>
    </lineage>
</organism>
<feature type="chain" id="PRO_5004548289" evidence="1">
    <location>
        <begin position="20"/>
        <end position="231"/>
    </location>
</feature>
<evidence type="ECO:0000313" key="2">
    <source>
        <dbReference type="EMBL" id="EPS36053.1"/>
    </source>
</evidence>
<dbReference type="HOGENOM" id="CLU_1199782_0_0_1"/>
<reference evidence="3" key="2">
    <citation type="submission" date="2013-04" db="EMBL/GenBank/DDBJ databases">
        <title>Genomic mechanisms accounting for the adaptation to parasitism in nematode-trapping fungi.</title>
        <authorList>
            <person name="Ahren D.G."/>
        </authorList>
    </citation>
    <scope>NUCLEOTIDE SEQUENCE [LARGE SCALE GENOMIC DNA]</scope>
    <source>
        <strain evidence="3">CBS 200.50</strain>
    </source>
</reference>
<keyword evidence="1" id="KW-0732">Signal</keyword>